<feature type="non-terminal residue" evidence="1">
    <location>
        <position position="1"/>
    </location>
</feature>
<dbReference type="EMBL" id="JAACXV010003162">
    <property type="protein sequence ID" value="KAF7277267.1"/>
    <property type="molecule type" value="Genomic_DNA"/>
</dbReference>
<name>A0A834IDT2_RHYFE</name>
<keyword evidence="2" id="KW-1185">Reference proteome</keyword>
<reference evidence="1" key="1">
    <citation type="submission" date="2020-08" db="EMBL/GenBank/DDBJ databases">
        <title>Genome sequencing and assembly of the red palm weevil Rhynchophorus ferrugineus.</title>
        <authorList>
            <person name="Dias G.B."/>
            <person name="Bergman C.M."/>
            <person name="Manee M."/>
        </authorList>
    </citation>
    <scope>NUCLEOTIDE SEQUENCE</scope>
    <source>
        <strain evidence="1">AA-2017</strain>
        <tissue evidence="1">Whole larva</tissue>
    </source>
</reference>
<dbReference type="AlphaFoldDB" id="A0A834IDT2"/>
<proteinExistence type="predicted"/>
<protein>
    <submittedName>
        <fullName evidence="1">Uncharacterized protein</fullName>
    </submittedName>
</protein>
<gene>
    <name evidence="1" type="ORF">GWI33_008889</name>
</gene>
<dbReference type="Proteomes" id="UP000625711">
    <property type="component" value="Unassembled WGS sequence"/>
</dbReference>
<organism evidence="1 2">
    <name type="scientific">Rhynchophorus ferrugineus</name>
    <name type="common">Red palm weevil</name>
    <name type="synonym">Curculio ferrugineus</name>
    <dbReference type="NCBI Taxonomy" id="354439"/>
    <lineage>
        <taxon>Eukaryota</taxon>
        <taxon>Metazoa</taxon>
        <taxon>Ecdysozoa</taxon>
        <taxon>Arthropoda</taxon>
        <taxon>Hexapoda</taxon>
        <taxon>Insecta</taxon>
        <taxon>Pterygota</taxon>
        <taxon>Neoptera</taxon>
        <taxon>Endopterygota</taxon>
        <taxon>Coleoptera</taxon>
        <taxon>Polyphaga</taxon>
        <taxon>Cucujiformia</taxon>
        <taxon>Curculionidae</taxon>
        <taxon>Dryophthorinae</taxon>
        <taxon>Rhynchophorus</taxon>
    </lineage>
</organism>
<comment type="caution">
    <text evidence="1">The sequence shown here is derived from an EMBL/GenBank/DDBJ whole genome shotgun (WGS) entry which is preliminary data.</text>
</comment>
<evidence type="ECO:0000313" key="1">
    <source>
        <dbReference type="EMBL" id="KAF7277267.1"/>
    </source>
</evidence>
<evidence type="ECO:0000313" key="2">
    <source>
        <dbReference type="Proteomes" id="UP000625711"/>
    </source>
</evidence>
<accession>A0A834IDT2</accession>
<sequence length="41" mass="4567">RADGQRIFDGPLKNPSECRLRCRAGFRCLEVADAQASRSIC</sequence>